<reference evidence="2 3" key="1">
    <citation type="journal article" date="2010" name="Science">
        <title>Genomic analysis of organismal complexity in the multicellular green alga Volvox carteri.</title>
        <authorList>
            <person name="Prochnik S.E."/>
            <person name="Umen J."/>
            <person name="Nedelcu A.M."/>
            <person name="Hallmann A."/>
            <person name="Miller S.M."/>
            <person name="Nishii I."/>
            <person name="Ferris P."/>
            <person name="Kuo A."/>
            <person name="Mitros T."/>
            <person name="Fritz-Laylin L.K."/>
            <person name="Hellsten U."/>
            <person name="Chapman J."/>
            <person name="Simakov O."/>
            <person name="Rensing S.A."/>
            <person name="Terry A."/>
            <person name="Pangilinan J."/>
            <person name="Kapitonov V."/>
            <person name="Jurka J."/>
            <person name="Salamov A."/>
            <person name="Shapiro H."/>
            <person name="Schmutz J."/>
            <person name="Grimwood J."/>
            <person name="Lindquist E."/>
            <person name="Lucas S."/>
            <person name="Grigoriev I.V."/>
            <person name="Schmitt R."/>
            <person name="Kirk D."/>
            <person name="Rokhsar D.S."/>
        </authorList>
    </citation>
    <scope>NUCLEOTIDE SEQUENCE [LARGE SCALE GENOMIC DNA]</scope>
    <source>
        <strain evidence="3">f. Nagariensis / Eve</strain>
    </source>
</reference>
<keyword evidence="3" id="KW-1185">Reference proteome</keyword>
<feature type="domain" description="ABC1 atypical kinase-like" evidence="1">
    <location>
        <begin position="28"/>
        <end position="108"/>
    </location>
</feature>
<dbReference type="RefSeq" id="XP_002951699.1">
    <property type="nucleotide sequence ID" value="XM_002951653.1"/>
</dbReference>
<dbReference type="InterPro" id="IPR004147">
    <property type="entry name" value="ABC1_dom"/>
</dbReference>
<dbReference type="Pfam" id="PF03109">
    <property type="entry name" value="ABC1"/>
    <property type="match status" value="1"/>
</dbReference>
<dbReference type="SUPFAM" id="SSF56112">
    <property type="entry name" value="Protein kinase-like (PK-like)"/>
    <property type="match status" value="1"/>
</dbReference>
<sequence length="111" mass="12472">GFYLKLGQILASKTDMLPQPYTESLSRLLDRLPPAPFRVVRRTIQAELDAPLEALFRELDPFPLASATIAQVHRGQLPDGRHVVVKVQHRSARRMMRSDLANLVALSGLME</sequence>
<dbReference type="GeneID" id="9615783"/>
<gene>
    <name evidence="2" type="ORF">VOLCADRAFT_34029</name>
</gene>
<feature type="non-terminal residue" evidence="2">
    <location>
        <position position="111"/>
    </location>
</feature>
<dbReference type="KEGG" id="vcn:VOLCADRAFT_34029"/>
<organism evidence="3">
    <name type="scientific">Volvox carteri f. nagariensis</name>
    <dbReference type="NCBI Taxonomy" id="3068"/>
    <lineage>
        <taxon>Eukaryota</taxon>
        <taxon>Viridiplantae</taxon>
        <taxon>Chlorophyta</taxon>
        <taxon>core chlorophytes</taxon>
        <taxon>Chlorophyceae</taxon>
        <taxon>CS clade</taxon>
        <taxon>Chlamydomonadales</taxon>
        <taxon>Volvocaceae</taxon>
        <taxon>Volvox</taxon>
    </lineage>
</organism>
<dbReference type="AlphaFoldDB" id="D8TZB0"/>
<name>D8TZB0_VOLCA</name>
<dbReference type="PANTHER" id="PTHR43173:SF12">
    <property type="entry name" value="PROTEIN KINASE SUPERFAMILY PROTEIN"/>
    <property type="match status" value="1"/>
</dbReference>
<evidence type="ECO:0000313" key="2">
    <source>
        <dbReference type="EMBL" id="EFJ47150.1"/>
    </source>
</evidence>
<evidence type="ECO:0000259" key="1">
    <source>
        <dbReference type="Pfam" id="PF03109"/>
    </source>
</evidence>
<feature type="non-terminal residue" evidence="2">
    <location>
        <position position="1"/>
    </location>
</feature>
<protein>
    <recommendedName>
        <fullName evidence="1">ABC1 atypical kinase-like domain-containing protein</fullName>
    </recommendedName>
</protein>
<proteinExistence type="predicted"/>
<dbReference type="InterPro" id="IPR011009">
    <property type="entry name" value="Kinase-like_dom_sf"/>
</dbReference>
<dbReference type="Proteomes" id="UP000001058">
    <property type="component" value="Unassembled WGS sequence"/>
</dbReference>
<dbReference type="EMBL" id="GL378346">
    <property type="protein sequence ID" value="EFJ47150.1"/>
    <property type="molecule type" value="Genomic_DNA"/>
</dbReference>
<dbReference type="OrthoDB" id="427480at2759"/>
<dbReference type="InParanoid" id="D8TZB0"/>
<dbReference type="PANTHER" id="PTHR43173">
    <property type="entry name" value="ABC1 FAMILY PROTEIN"/>
    <property type="match status" value="1"/>
</dbReference>
<accession>D8TZB0</accession>
<dbReference type="InterPro" id="IPR051130">
    <property type="entry name" value="Mito_struct-func_regulator"/>
</dbReference>
<dbReference type="eggNOG" id="KOG1235">
    <property type="taxonomic scope" value="Eukaryota"/>
</dbReference>
<evidence type="ECO:0000313" key="3">
    <source>
        <dbReference type="Proteomes" id="UP000001058"/>
    </source>
</evidence>